<protein>
    <recommendedName>
        <fullName evidence="3">Nucleoid-associated protein</fullName>
    </recommendedName>
</protein>
<proteinExistence type="predicted"/>
<dbReference type="RefSeq" id="WP_110306913.1">
    <property type="nucleotide sequence ID" value="NZ_QJHK01000009.1"/>
</dbReference>
<name>A0A2V4BNR9_9FLAO</name>
<evidence type="ECO:0000313" key="2">
    <source>
        <dbReference type="Proteomes" id="UP000247903"/>
    </source>
</evidence>
<dbReference type="AlphaFoldDB" id="A0A2V4BNR9"/>
<reference evidence="1 2" key="1">
    <citation type="submission" date="2018-05" db="EMBL/GenBank/DDBJ databases">
        <title>Flavobacterium sp. strain IMCC34759, incomplete genome.</title>
        <authorList>
            <person name="Joung Y."/>
            <person name="Cho J."/>
        </authorList>
    </citation>
    <scope>NUCLEOTIDE SEQUENCE [LARGE SCALE GENOMIC DNA]</scope>
    <source>
        <strain evidence="1 2">IMCC34759</strain>
    </source>
</reference>
<keyword evidence="2" id="KW-1185">Reference proteome</keyword>
<accession>A0A2V4BNR9</accession>
<dbReference type="OrthoDB" id="1402231at2"/>
<dbReference type="EMBL" id="QJHK01000009">
    <property type="protein sequence ID" value="PXY40656.1"/>
    <property type="molecule type" value="Genomic_DNA"/>
</dbReference>
<sequence length="336" mass="39178">MDIRKLTLHKIDISKNIAEKIEIDISKETIIEYVDNLVNEILDSPNKRMYRFKNGDTQVKSSLIKLVAQDSEVDKIILHNAERLLEKELNANEQLKSKRLNVKIQKGSLLHLHFVEDDVDKILVCKVEHDEYLNELNFDKNNGLNTKKKVFKSFLMFLDSSSIYLNDKNNSKYWWDDFLELEQVNNDNENTEKSVHKIMVIVDSYKKEFLLDGTLLRNAIIGHFKSNENFNLTELLDSVVESYTPINQNFPLKKISERVNKLALDSSFDNQFVIVQQKVNKRIVNKIRLGSGLYLSIEDFVKNLDEILRPFSDNQGNQGITIISEEAYEFVNQMKK</sequence>
<gene>
    <name evidence="1" type="ORF">DMB65_12170</name>
</gene>
<dbReference type="Proteomes" id="UP000247903">
    <property type="component" value="Unassembled WGS sequence"/>
</dbReference>
<organism evidence="1 2">
    <name type="scientific">Flavobacterium cheongpyeongense</name>
    <dbReference type="NCBI Taxonomy" id="2212651"/>
    <lineage>
        <taxon>Bacteria</taxon>
        <taxon>Pseudomonadati</taxon>
        <taxon>Bacteroidota</taxon>
        <taxon>Flavobacteriia</taxon>
        <taxon>Flavobacteriales</taxon>
        <taxon>Flavobacteriaceae</taxon>
        <taxon>Flavobacterium</taxon>
    </lineage>
</organism>
<evidence type="ECO:0008006" key="3">
    <source>
        <dbReference type="Google" id="ProtNLM"/>
    </source>
</evidence>
<comment type="caution">
    <text evidence="1">The sequence shown here is derived from an EMBL/GenBank/DDBJ whole genome shotgun (WGS) entry which is preliminary data.</text>
</comment>
<evidence type="ECO:0000313" key="1">
    <source>
        <dbReference type="EMBL" id="PXY40656.1"/>
    </source>
</evidence>